<dbReference type="AlphaFoldDB" id="A0A7W5FTD8"/>
<dbReference type="GO" id="GO:0043709">
    <property type="term" value="P:cell adhesion involved in single-species biofilm formation"/>
    <property type="evidence" value="ECO:0007669"/>
    <property type="project" value="TreeGrafter"/>
</dbReference>
<keyword evidence="3" id="KW-0812">Transmembrane</keyword>
<dbReference type="InterPro" id="IPR029787">
    <property type="entry name" value="Nucleotide_cyclase"/>
</dbReference>
<dbReference type="EC" id="2.7.7.65" evidence="1"/>
<organism evidence="5 6">
    <name type="scientific">Pseudoduganella violacea</name>
    <dbReference type="NCBI Taxonomy" id="1715466"/>
    <lineage>
        <taxon>Bacteria</taxon>
        <taxon>Pseudomonadati</taxon>
        <taxon>Pseudomonadota</taxon>
        <taxon>Betaproteobacteria</taxon>
        <taxon>Burkholderiales</taxon>
        <taxon>Oxalobacteraceae</taxon>
        <taxon>Telluria group</taxon>
        <taxon>Pseudoduganella</taxon>
    </lineage>
</organism>
<dbReference type="PROSITE" id="PS50887">
    <property type="entry name" value="GGDEF"/>
    <property type="match status" value="1"/>
</dbReference>
<gene>
    <name evidence="5" type="ORF">FHS03_001790</name>
</gene>
<dbReference type="CDD" id="cd01949">
    <property type="entry name" value="GGDEF"/>
    <property type="match status" value="1"/>
</dbReference>
<dbReference type="Proteomes" id="UP000541535">
    <property type="component" value="Unassembled WGS sequence"/>
</dbReference>
<proteinExistence type="predicted"/>
<reference evidence="5 6" key="1">
    <citation type="submission" date="2020-08" db="EMBL/GenBank/DDBJ databases">
        <title>Genomic Encyclopedia of Type Strains, Phase III (KMG-III): the genomes of soil and plant-associated and newly described type strains.</title>
        <authorList>
            <person name="Whitman W."/>
        </authorList>
    </citation>
    <scope>NUCLEOTIDE SEQUENCE [LARGE SCALE GENOMIC DNA]</scope>
    <source>
        <strain evidence="5 6">CECT 8897</strain>
    </source>
</reference>
<comment type="caution">
    <text evidence="5">The sequence shown here is derived from an EMBL/GenBank/DDBJ whole genome shotgun (WGS) entry which is preliminary data.</text>
</comment>
<keyword evidence="3" id="KW-1133">Transmembrane helix</keyword>
<dbReference type="NCBIfam" id="TIGR00254">
    <property type="entry name" value="GGDEF"/>
    <property type="match status" value="1"/>
</dbReference>
<keyword evidence="6" id="KW-1185">Reference proteome</keyword>
<evidence type="ECO:0000256" key="1">
    <source>
        <dbReference type="ARBA" id="ARBA00012528"/>
    </source>
</evidence>
<evidence type="ECO:0000313" key="6">
    <source>
        <dbReference type="Proteomes" id="UP000541535"/>
    </source>
</evidence>
<accession>A0A7W5FTD8</accession>
<evidence type="ECO:0000256" key="3">
    <source>
        <dbReference type="SAM" id="Phobius"/>
    </source>
</evidence>
<feature type="transmembrane region" description="Helical" evidence="3">
    <location>
        <begin position="305"/>
        <end position="328"/>
    </location>
</feature>
<dbReference type="Pfam" id="PF00990">
    <property type="entry name" value="GGDEF"/>
    <property type="match status" value="1"/>
</dbReference>
<dbReference type="SUPFAM" id="SSF55073">
    <property type="entry name" value="Nucleotide cyclase"/>
    <property type="match status" value="1"/>
</dbReference>
<name>A0A7W5FTD8_9BURK</name>
<evidence type="ECO:0000259" key="4">
    <source>
        <dbReference type="PROSITE" id="PS50887"/>
    </source>
</evidence>
<dbReference type="InterPro" id="IPR000160">
    <property type="entry name" value="GGDEF_dom"/>
</dbReference>
<feature type="domain" description="GGDEF" evidence="4">
    <location>
        <begin position="397"/>
        <end position="531"/>
    </location>
</feature>
<sequence length="531" mass="59023">MNQRQILVLYSMGADSASLWQRQVHKGLYDELGSQQRGSTPAIFEERFDALRVGESASRESMAPYLRTKYANIKFDAIVSENYVAADFLDAHPGLFAGVPRYYVNHGKHDWIPVNATGLEVKSDFARSIGVIPQTAPQVKRIVVVGDGSARVQGWIRNVRALEPQYAGRIAFEYWDDYLFEDLPQRAAGLDGSSALFIMGATRDRAGKLMPPPELARRLTQVSQAPIFTHIGSVVQPGVIGGYVVSGEHIGRAIARILLGQPGKSFDVQTYMFDYPTAQRFHIRNAPEDSVWLNRPHNVWDLYRWQIIAGLSLIGLEGVLITALVLALRDRRRTLATLNEERNGLEDRVLQRTLELLMANKKLEQLATTDPLTGIANRRKMTEQIAREIERARRFNHPLSMLMIDIDHFKRINDTYGHDAGDKAIVAIATLLTESMRGIDMAARFGGEEFVLLMPETEAGVAVHVAERLREAAAGVRVGAEDGAAVALTVSIGVASLNLHEAADTSSAMLIRADKALYRAKKEGRNRVVRF</sequence>
<dbReference type="PANTHER" id="PTHR45138:SF9">
    <property type="entry name" value="DIGUANYLATE CYCLASE DGCM-RELATED"/>
    <property type="match status" value="1"/>
</dbReference>
<dbReference type="PANTHER" id="PTHR45138">
    <property type="entry name" value="REGULATORY COMPONENTS OF SENSORY TRANSDUCTION SYSTEM"/>
    <property type="match status" value="1"/>
</dbReference>
<dbReference type="InterPro" id="IPR043128">
    <property type="entry name" value="Rev_trsase/Diguanyl_cyclase"/>
</dbReference>
<dbReference type="GO" id="GO:0052621">
    <property type="term" value="F:diguanylate cyclase activity"/>
    <property type="evidence" value="ECO:0007669"/>
    <property type="project" value="UniProtKB-EC"/>
</dbReference>
<keyword evidence="3" id="KW-0472">Membrane</keyword>
<dbReference type="EMBL" id="JACHXD010000004">
    <property type="protein sequence ID" value="MBB3118745.1"/>
    <property type="molecule type" value="Genomic_DNA"/>
</dbReference>
<comment type="catalytic activity">
    <reaction evidence="2">
        <text>2 GTP = 3',3'-c-di-GMP + 2 diphosphate</text>
        <dbReference type="Rhea" id="RHEA:24898"/>
        <dbReference type="ChEBI" id="CHEBI:33019"/>
        <dbReference type="ChEBI" id="CHEBI:37565"/>
        <dbReference type="ChEBI" id="CHEBI:58805"/>
        <dbReference type="EC" id="2.7.7.65"/>
    </reaction>
</comment>
<protein>
    <recommendedName>
        <fullName evidence="1">diguanylate cyclase</fullName>
        <ecNumber evidence="1">2.7.7.65</ecNumber>
    </recommendedName>
</protein>
<dbReference type="FunFam" id="3.30.70.270:FF:000001">
    <property type="entry name" value="Diguanylate cyclase domain protein"/>
    <property type="match status" value="1"/>
</dbReference>
<dbReference type="GO" id="GO:1902201">
    <property type="term" value="P:negative regulation of bacterial-type flagellum-dependent cell motility"/>
    <property type="evidence" value="ECO:0007669"/>
    <property type="project" value="TreeGrafter"/>
</dbReference>
<evidence type="ECO:0000256" key="2">
    <source>
        <dbReference type="ARBA" id="ARBA00034247"/>
    </source>
</evidence>
<evidence type="ECO:0000313" key="5">
    <source>
        <dbReference type="EMBL" id="MBB3118745.1"/>
    </source>
</evidence>
<dbReference type="GO" id="GO:0005886">
    <property type="term" value="C:plasma membrane"/>
    <property type="evidence" value="ECO:0007669"/>
    <property type="project" value="TreeGrafter"/>
</dbReference>
<dbReference type="RefSeq" id="WP_371871636.1">
    <property type="nucleotide sequence ID" value="NZ_JACHXD010000004.1"/>
</dbReference>
<dbReference type="InterPro" id="IPR050469">
    <property type="entry name" value="Diguanylate_Cyclase"/>
</dbReference>
<dbReference type="Gene3D" id="3.30.70.270">
    <property type="match status" value="1"/>
</dbReference>
<dbReference type="SMART" id="SM00267">
    <property type="entry name" value="GGDEF"/>
    <property type="match status" value="1"/>
</dbReference>